<dbReference type="AlphaFoldDB" id="A0A7W1XDG3"/>
<keyword evidence="2" id="KW-1185">Reference proteome</keyword>
<organism evidence="1 2">
    <name type="scientific">Thermoactinomyces daqus</name>
    <dbReference type="NCBI Taxonomy" id="1329516"/>
    <lineage>
        <taxon>Bacteria</taxon>
        <taxon>Bacillati</taxon>
        <taxon>Bacillota</taxon>
        <taxon>Bacilli</taxon>
        <taxon>Bacillales</taxon>
        <taxon>Thermoactinomycetaceae</taxon>
        <taxon>Thermoactinomyces</taxon>
    </lineage>
</organism>
<evidence type="ECO:0008006" key="3">
    <source>
        <dbReference type="Google" id="ProtNLM"/>
    </source>
</evidence>
<evidence type="ECO:0000313" key="2">
    <source>
        <dbReference type="Proteomes" id="UP000530514"/>
    </source>
</evidence>
<dbReference type="OrthoDB" id="2988674at2"/>
<dbReference type="RefSeq" id="WP_033102459.1">
    <property type="nucleotide sequence ID" value="NZ_JACEIP010000055.1"/>
</dbReference>
<proteinExistence type="predicted"/>
<evidence type="ECO:0000313" key="1">
    <source>
        <dbReference type="EMBL" id="MBA4544652.1"/>
    </source>
</evidence>
<sequence>MGLYKKLGVMLVVMVLVCSFLIACSSNSEYEMEEKQYVDLSKMSPSEEKRVGKLAMDYVEKTYHKAFRVDEVWKDEIFGAYYQIKGAVQDGTKITVIYDPPGEFRDDYVQTIWLNQVQPDIQKLLEKNVSLRSIDTEKIDYDDLEGNIGQKYGKDIPSFYHVLSSKKGEHFTLNLVLEVYQHGGKAPEDISNLLRELKKTFHNASIQVFVYTDELKHYPEITSDSERQYKYLLERYDISGDLTKVDLDNLDHYKVRYVQPTNRYY</sequence>
<dbReference type="EMBL" id="JACEIP010000055">
    <property type="protein sequence ID" value="MBA4544652.1"/>
    <property type="molecule type" value="Genomic_DNA"/>
</dbReference>
<comment type="caution">
    <text evidence="1">The sequence shown here is derived from an EMBL/GenBank/DDBJ whole genome shotgun (WGS) entry which is preliminary data.</text>
</comment>
<gene>
    <name evidence="1" type="ORF">H1164_17635</name>
</gene>
<dbReference type="Proteomes" id="UP000530514">
    <property type="component" value="Unassembled WGS sequence"/>
</dbReference>
<accession>A0A7W1XDG3</accession>
<name>A0A7W1XDG3_9BACL</name>
<dbReference type="PROSITE" id="PS51257">
    <property type="entry name" value="PROKAR_LIPOPROTEIN"/>
    <property type="match status" value="1"/>
</dbReference>
<reference evidence="1 2" key="1">
    <citation type="submission" date="2020-07" db="EMBL/GenBank/DDBJ databases">
        <authorList>
            <person name="Feng H."/>
        </authorList>
    </citation>
    <scope>NUCLEOTIDE SEQUENCE [LARGE SCALE GENOMIC DNA]</scope>
    <source>
        <strain evidence="2">s-11</strain>
    </source>
</reference>
<protein>
    <recommendedName>
        <fullName evidence="3">Lipoprotein</fullName>
    </recommendedName>
</protein>